<evidence type="ECO:0000313" key="2">
    <source>
        <dbReference type="EMBL" id="ETZ04506.1"/>
    </source>
</evidence>
<dbReference type="Proteomes" id="UP000026922">
    <property type="component" value="Unassembled WGS sequence"/>
</dbReference>
<accession>A0A061JIV8</accession>
<dbReference type="EMBL" id="ARPM03000087">
    <property type="protein sequence ID" value="ETZ05239.1"/>
    <property type="molecule type" value="Genomic_DNA"/>
</dbReference>
<dbReference type="InterPro" id="IPR002622">
    <property type="entry name" value="Transposase_14"/>
</dbReference>
<keyword evidence="4" id="KW-1185">Reference proteome</keyword>
<comment type="caution">
    <text evidence="3">The sequence shown here is derived from an EMBL/GenBank/DDBJ whole genome shotgun (WGS) entry which is preliminary data.</text>
</comment>
<evidence type="ECO:0000313" key="4">
    <source>
        <dbReference type="Proteomes" id="UP000026922"/>
    </source>
</evidence>
<evidence type="ECO:0000259" key="1">
    <source>
        <dbReference type="Pfam" id="PF01710"/>
    </source>
</evidence>
<dbReference type="AlphaFoldDB" id="A0A061JIV8"/>
<gene>
    <name evidence="3" type="ORF">K737_300318</name>
    <name evidence="2" type="ORF">K737_301084</name>
</gene>
<proteinExistence type="predicted"/>
<name>A0A061JIV8_9PROT</name>
<organism evidence="3 4">
    <name type="scientific">Holospora undulata HU1</name>
    <dbReference type="NCBI Taxonomy" id="1321371"/>
    <lineage>
        <taxon>Bacteria</taxon>
        <taxon>Pseudomonadati</taxon>
        <taxon>Pseudomonadota</taxon>
        <taxon>Alphaproteobacteria</taxon>
        <taxon>Holosporales</taxon>
        <taxon>Holosporaceae</taxon>
        <taxon>Holospora</taxon>
    </lineage>
</organism>
<dbReference type="RefSeq" id="WP_006302334.1">
    <property type="nucleotide sequence ID" value="NZ_ARPM03000087.1"/>
</dbReference>
<evidence type="ECO:0000313" key="3">
    <source>
        <dbReference type="EMBL" id="ETZ05239.1"/>
    </source>
</evidence>
<feature type="domain" description="Transposase Synechocystis PCC 6803" evidence="1">
    <location>
        <begin position="5"/>
        <end position="68"/>
    </location>
</feature>
<dbReference type="Pfam" id="PF01710">
    <property type="entry name" value="HTH_Tnp_IS630"/>
    <property type="match status" value="1"/>
</dbReference>
<reference evidence="3 4" key="1">
    <citation type="journal article" date="2013" name="Genome Announc.">
        <title>Draft Genome Sequence of Holospora undulata Strain HU1, a Micronucleus-Specific Symbiont of the Ciliate Paramecium caudatum.</title>
        <authorList>
            <person name="Dohra H."/>
            <person name="Suzuki H."/>
            <person name="Suzuki T."/>
            <person name="Tanaka K."/>
            <person name="Fujishima M."/>
        </authorList>
    </citation>
    <scope>NUCLEOTIDE SEQUENCE [LARGE SCALE GENOMIC DNA]</scope>
    <source>
        <strain evidence="3 4">HU1</strain>
    </source>
</reference>
<protein>
    <submittedName>
        <fullName evidence="3">Transposase</fullName>
    </submittedName>
</protein>
<dbReference type="EMBL" id="ARPM03000189">
    <property type="protein sequence ID" value="ETZ04506.1"/>
    <property type="molecule type" value="Genomic_DNA"/>
</dbReference>
<sequence>MFGSEKKIDLEKLEAYVKEPQDMPLKKAAQEFGGNIFAISCWLKRLGYSLKKTFRTWKQAKKSKVNKSKVGIKNRSNIAYPNIVYIDESGIDRLCTKTETGAETIYSPSLF</sequence>